<gene>
    <name evidence="1" type="ORF">B0H17DRAFT_670624</name>
</gene>
<dbReference type="Proteomes" id="UP001221757">
    <property type="component" value="Unassembled WGS sequence"/>
</dbReference>
<comment type="caution">
    <text evidence="1">The sequence shown here is derived from an EMBL/GenBank/DDBJ whole genome shotgun (WGS) entry which is preliminary data.</text>
</comment>
<organism evidence="1 2">
    <name type="scientific">Mycena rosella</name>
    <name type="common">Pink bonnet</name>
    <name type="synonym">Agaricus rosellus</name>
    <dbReference type="NCBI Taxonomy" id="1033263"/>
    <lineage>
        <taxon>Eukaryota</taxon>
        <taxon>Fungi</taxon>
        <taxon>Dikarya</taxon>
        <taxon>Basidiomycota</taxon>
        <taxon>Agaricomycotina</taxon>
        <taxon>Agaricomycetes</taxon>
        <taxon>Agaricomycetidae</taxon>
        <taxon>Agaricales</taxon>
        <taxon>Marasmiineae</taxon>
        <taxon>Mycenaceae</taxon>
        <taxon>Mycena</taxon>
    </lineage>
</organism>
<proteinExistence type="predicted"/>
<dbReference type="EMBL" id="JARKIE010000008">
    <property type="protein sequence ID" value="KAJ7705549.1"/>
    <property type="molecule type" value="Genomic_DNA"/>
</dbReference>
<evidence type="ECO:0000313" key="2">
    <source>
        <dbReference type="Proteomes" id="UP001221757"/>
    </source>
</evidence>
<dbReference type="AlphaFoldDB" id="A0AAD7GUF9"/>
<evidence type="ECO:0000313" key="1">
    <source>
        <dbReference type="EMBL" id="KAJ7705549.1"/>
    </source>
</evidence>
<protein>
    <submittedName>
        <fullName evidence="1">Uncharacterized protein</fullName>
    </submittedName>
</protein>
<name>A0AAD7GUF9_MYCRO</name>
<accession>A0AAD7GUF9</accession>
<keyword evidence="2" id="KW-1185">Reference proteome</keyword>
<sequence length="203" mass="22457">MLVSAAIFLPRSLGCWTSTIDLRFRGSNSCIANFLLNFGEGKDPSALHLPNCLHLLLFSNPGLAYNILREAKNRRTDIIHRVFSFREIISEPLVSPLTTVWKEIISYSSLLRQPPESETTLPARGEPIRAGSPTVALVQTPNHHALGISVSCLEMVSAELSNATTYRYISRSLALQSGPELVRPSAHRPKPACYQNCFQLSVL</sequence>
<reference evidence="1" key="1">
    <citation type="submission" date="2023-03" db="EMBL/GenBank/DDBJ databases">
        <title>Massive genome expansion in bonnet fungi (Mycena s.s.) driven by repeated elements and novel gene families across ecological guilds.</title>
        <authorList>
            <consortium name="Lawrence Berkeley National Laboratory"/>
            <person name="Harder C.B."/>
            <person name="Miyauchi S."/>
            <person name="Viragh M."/>
            <person name="Kuo A."/>
            <person name="Thoen E."/>
            <person name="Andreopoulos B."/>
            <person name="Lu D."/>
            <person name="Skrede I."/>
            <person name="Drula E."/>
            <person name="Henrissat B."/>
            <person name="Morin E."/>
            <person name="Kohler A."/>
            <person name="Barry K."/>
            <person name="LaButti K."/>
            <person name="Morin E."/>
            <person name="Salamov A."/>
            <person name="Lipzen A."/>
            <person name="Mereny Z."/>
            <person name="Hegedus B."/>
            <person name="Baldrian P."/>
            <person name="Stursova M."/>
            <person name="Weitz H."/>
            <person name="Taylor A."/>
            <person name="Grigoriev I.V."/>
            <person name="Nagy L.G."/>
            <person name="Martin F."/>
            <person name="Kauserud H."/>
        </authorList>
    </citation>
    <scope>NUCLEOTIDE SEQUENCE</scope>
    <source>
        <strain evidence="1">CBHHK067</strain>
    </source>
</reference>